<feature type="transmembrane region" description="Helical" evidence="1">
    <location>
        <begin position="522"/>
        <end position="544"/>
    </location>
</feature>
<gene>
    <name evidence="2" type="ORF">GCM10007047_33670</name>
</gene>
<feature type="transmembrane region" description="Helical" evidence="1">
    <location>
        <begin position="66"/>
        <end position="86"/>
    </location>
</feature>
<dbReference type="EMBL" id="BMXG01000035">
    <property type="protein sequence ID" value="GHC13572.1"/>
    <property type="molecule type" value="Genomic_DNA"/>
</dbReference>
<feature type="transmembrane region" description="Helical" evidence="1">
    <location>
        <begin position="424"/>
        <end position="444"/>
    </location>
</feature>
<evidence type="ECO:0000313" key="2">
    <source>
        <dbReference type="EMBL" id="GHC13572.1"/>
    </source>
</evidence>
<reference evidence="2" key="2">
    <citation type="submission" date="2020-09" db="EMBL/GenBank/DDBJ databases">
        <authorList>
            <person name="Sun Q."/>
            <person name="Kim S."/>
        </authorList>
    </citation>
    <scope>NUCLEOTIDE SEQUENCE</scope>
    <source>
        <strain evidence="2">KCTC 12870</strain>
    </source>
</reference>
<evidence type="ECO:0008006" key="4">
    <source>
        <dbReference type="Google" id="ProtNLM"/>
    </source>
</evidence>
<feature type="transmembrane region" description="Helical" evidence="1">
    <location>
        <begin position="607"/>
        <end position="629"/>
    </location>
</feature>
<dbReference type="InterPro" id="IPR011435">
    <property type="entry name" value="UmpAB"/>
</dbReference>
<feature type="transmembrane region" description="Helical" evidence="1">
    <location>
        <begin position="248"/>
        <end position="269"/>
    </location>
</feature>
<dbReference type="Proteomes" id="UP000642829">
    <property type="component" value="Unassembled WGS sequence"/>
</dbReference>
<comment type="caution">
    <text evidence="2">The sequence shown here is derived from an EMBL/GenBank/DDBJ whole genome shotgun (WGS) entry which is preliminary data.</text>
</comment>
<keyword evidence="1" id="KW-0472">Membrane</keyword>
<dbReference type="AlphaFoldDB" id="A0A8J3DIY2"/>
<protein>
    <recommendedName>
        <fullName evidence="4">DUF1538 domain-containing protein</fullName>
    </recommendedName>
</protein>
<evidence type="ECO:0000256" key="1">
    <source>
        <dbReference type="SAM" id="Phobius"/>
    </source>
</evidence>
<sequence length="646" mass="68599">MAGDGQSMAWQAPKLGVKGILRLLSPYFREKFLDQVKSIWFIIFYLAAFQIFILGVPLVYAAMIGVGVFVVALGLMFFMEGLRLGLMPLGEFIGAILPRNAKLPAILAFAFILGGLATFAEPAIAVLRAAGAGVKPEDAPLLYSLLNDFAPQLVLSVAMGVGFAVLLGVLRFFRGWRLKYIIPPLVGLLCVLTFYAHGNEILGPIIGLAWDCGAVTTGPVTVPLVLALGIGVCRIVGDEDSSNSGFGIVTLASLFPVIAVLLLGFYHYVAEDYVGAPNYQGAEAELPVPDYNVETSAPPAALLKEIKAAPLQAAEPISEQEFRHYLRTGKLPDDVTVRFEGGETELVNGRVVQTGAQVVYERHVDPSLWAQDVEEWDPSANFFKELKSSLLGALQAIVPLVLFLFVILKLLVNEPIRDLDQLAVGIVFALIGMALFGIGITMGLTPLGTQLGSNIPATFASISPWGMEATFGPLIPTEDVGKLIAVFFGFFLGYGATLAEPALNALGVTVQKITAGAFRKKLLMQSVAIGVGLGIATGVCKIAYNLPLAWLLIPPYILLLFLTHISTEEFVNFGWDSAGVTTGPITVPLVLSMGLGIGANVPGVIDGFGVLALASVGPIITVLTVGLIVRRTAEAAEHIQGGLVDD</sequence>
<dbReference type="RefSeq" id="WP_200163244.1">
    <property type="nucleotide sequence ID" value="NZ_BMXG01000035.1"/>
</dbReference>
<organism evidence="2 3">
    <name type="scientific">Cerasicoccus arenae</name>
    <dbReference type="NCBI Taxonomy" id="424488"/>
    <lineage>
        <taxon>Bacteria</taxon>
        <taxon>Pseudomonadati</taxon>
        <taxon>Verrucomicrobiota</taxon>
        <taxon>Opitutia</taxon>
        <taxon>Puniceicoccales</taxon>
        <taxon>Cerasicoccaceae</taxon>
        <taxon>Cerasicoccus</taxon>
    </lineage>
</organism>
<feature type="transmembrane region" description="Helical" evidence="1">
    <location>
        <begin position="390"/>
        <end position="412"/>
    </location>
</feature>
<keyword evidence="1" id="KW-0812">Transmembrane</keyword>
<feature type="transmembrane region" description="Helical" evidence="1">
    <location>
        <begin position="106"/>
        <end position="129"/>
    </location>
</feature>
<keyword evidence="3" id="KW-1185">Reference proteome</keyword>
<evidence type="ECO:0000313" key="3">
    <source>
        <dbReference type="Proteomes" id="UP000642829"/>
    </source>
</evidence>
<feature type="transmembrane region" description="Helical" evidence="1">
    <location>
        <begin position="180"/>
        <end position="198"/>
    </location>
</feature>
<keyword evidence="1" id="KW-1133">Transmembrane helix</keyword>
<feature type="transmembrane region" description="Helical" evidence="1">
    <location>
        <begin position="483"/>
        <end position="510"/>
    </location>
</feature>
<feature type="transmembrane region" description="Helical" evidence="1">
    <location>
        <begin position="149"/>
        <end position="173"/>
    </location>
</feature>
<accession>A0A8J3DIY2</accession>
<feature type="transmembrane region" description="Helical" evidence="1">
    <location>
        <begin position="218"/>
        <end position="236"/>
    </location>
</feature>
<dbReference type="Pfam" id="PF07556">
    <property type="entry name" value="DUF1538"/>
    <property type="match status" value="2"/>
</dbReference>
<reference evidence="2" key="1">
    <citation type="journal article" date="2014" name="Int. J. Syst. Evol. Microbiol.">
        <title>Complete genome sequence of Corynebacterium casei LMG S-19264T (=DSM 44701T), isolated from a smear-ripened cheese.</title>
        <authorList>
            <consortium name="US DOE Joint Genome Institute (JGI-PGF)"/>
            <person name="Walter F."/>
            <person name="Albersmeier A."/>
            <person name="Kalinowski J."/>
            <person name="Ruckert C."/>
        </authorList>
    </citation>
    <scope>NUCLEOTIDE SEQUENCE</scope>
    <source>
        <strain evidence="2">KCTC 12870</strain>
    </source>
</reference>
<name>A0A8J3DIY2_9BACT</name>
<proteinExistence type="predicted"/>
<feature type="transmembrane region" description="Helical" evidence="1">
    <location>
        <begin position="39"/>
        <end position="60"/>
    </location>
</feature>